<dbReference type="Pfam" id="PF00498">
    <property type="entry name" value="FHA"/>
    <property type="match status" value="1"/>
</dbReference>
<evidence type="ECO:0000256" key="1">
    <source>
        <dbReference type="SAM" id="Coils"/>
    </source>
</evidence>
<dbReference type="AlphaFoldDB" id="A0A814PRH0"/>
<dbReference type="SMART" id="SM00240">
    <property type="entry name" value="FHA"/>
    <property type="match status" value="1"/>
</dbReference>
<evidence type="ECO:0000313" key="5">
    <source>
        <dbReference type="Proteomes" id="UP000663828"/>
    </source>
</evidence>
<gene>
    <name evidence="4" type="ORF">XAT740_LOCUS18791</name>
</gene>
<accession>A0A814PRH0</accession>
<feature type="coiled-coil region" evidence="1">
    <location>
        <begin position="942"/>
        <end position="989"/>
    </location>
</feature>
<feature type="coiled-coil region" evidence="1">
    <location>
        <begin position="1214"/>
        <end position="1255"/>
    </location>
</feature>
<dbReference type="SUPFAM" id="SSF49879">
    <property type="entry name" value="SMAD/FHA domain"/>
    <property type="match status" value="1"/>
</dbReference>
<sequence length="1265" mass="144911">MKGLLYSEDGAYAFPLGPKVTTIGRENCDISINSPQVDNQHALLEYDDEQRCFIVKDLNSSTGTYVHDCRVQNAAVRLVNGDIIRFGCNGLPLEFRMEQTQETSMPSIYQKPTNSNSLQLISQTIPSRRATSGLATYQQPIDVAQNPGFTLRTRPSSVGAKKPPTSTTNIPSQDSTSNRDPQVRSNAWTINHSSNNGRSVINGNFTGELDISTHDTSDITNRVDLLEREVKGRDADIRGINDRLRNLEPLSSSFTNEVRTLKSELDKAKREKLAASNLITSLQRDLHIKESDLAKVTREIEGMKNDSRDKDLRLQSIQAKLNLLRDRNRAEEERVTKENELKIKAAEQQISELKESVNRLKIQLQDTESQLLRLNQNEQKLKEEGEIVRRQLVEAQQSETKLKTNFEDSEKKYNEFCSKVWKCFAVDDDDDYDEDQHNIVEQIEQLKQHLTQCQIQLGQQLEQHASSNETLRDLLRKFIELLTNAIQEHATVESLSQVRQQIVDLEAGAEDGTLAGMFKRAALNVIDCHVKLIDGINHLVSQDDDQQGNRSANKTFELIRRQYEDLQREKDSFAHERTSHEERFRSELENLTSEKDASWQQRFNDECDRLRQQTAQLQSDYDEQVRSLSDRLASVTAEKAEYFQPITLKRWTTLQTESSQQIDDLSTKLRQCQRQLTAENEKQSDLSDIHEKQREELDRLEKEKNTTIEDLTAQIEVYKGQIRQFSKMIVQLEKNLTEEQEKCVKLQTDLDNANKKIKGKPPTHSSSSTKHVPVIPVITTAVTDVSNELQAHKTRIQEQEQIIVSLRRDLAGMNARLSDVQGELSDKQKRTLEKNDTTIRDQTKELSATRVKLSKLSDIVDKQATKIESLQTELSKSKILANQYQLLVDQRQADIDRLSKSLEQTSSVVQHVEKTNFEEGRVTHELVAIGAQCKGERHEQTIGRQREALNELRARIKSLEQSRPANPSYEKTLQQVVSLKRDLAEMRARQALPTDLPYLTTSNPPALTGQPVGDTSCLTPEAQKVIEERTAHMETMNILQSCDELYHTFARKVVRLLNIEDDTVLHTSPLTVAASNERYAALQQRQRMIDILLQRIEILHDRLLRKEDLLKDYEKDLGKLRQAEIALRERDIIVQDLETDKRIRDDETLHLRNTLKDTQNNLNREKRTNATIKLSRNADLSQSNDLIRRTGGPASNLHHHCPPDDTTGKVQTIQQDMNQKLSRKNYEIKTLKQELHEALDTLSEQSNKVRLLELQSMDTSNNIIS</sequence>
<dbReference type="EMBL" id="CAJNOR010001263">
    <property type="protein sequence ID" value="CAF1109524.1"/>
    <property type="molecule type" value="Genomic_DNA"/>
</dbReference>
<evidence type="ECO:0000313" key="4">
    <source>
        <dbReference type="EMBL" id="CAF1109524.1"/>
    </source>
</evidence>
<keyword evidence="1" id="KW-0175">Coiled coil</keyword>
<dbReference type="InterPro" id="IPR000253">
    <property type="entry name" value="FHA_dom"/>
</dbReference>
<feature type="coiled-coil region" evidence="1">
    <location>
        <begin position="782"/>
        <end position="816"/>
    </location>
</feature>
<protein>
    <recommendedName>
        <fullName evidence="3">FHA domain-containing protein</fullName>
    </recommendedName>
</protein>
<comment type="caution">
    <text evidence="4">The sequence shown here is derived from an EMBL/GenBank/DDBJ whole genome shotgun (WGS) entry which is preliminary data.</text>
</comment>
<feature type="region of interest" description="Disordered" evidence="2">
    <location>
        <begin position="145"/>
        <end position="182"/>
    </location>
</feature>
<dbReference type="PANTHER" id="PTHR18853">
    <property type="entry name" value="FORKHEAD-ASSOCIATED DOMAIN-CONTAINING PROTEIN 1-RELATED"/>
    <property type="match status" value="1"/>
</dbReference>
<evidence type="ECO:0000256" key="2">
    <source>
        <dbReference type="SAM" id="MobiDB-lite"/>
    </source>
</evidence>
<evidence type="ECO:0000259" key="3">
    <source>
        <dbReference type="PROSITE" id="PS50006"/>
    </source>
</evidence>
<feature type="region of interest" description="Disordered" evidence="2">
    <location>
        <begin position="679"/>
        <end position="698"/>
    </location>
</feature>
<feature type="compositionally biased region" description="Polar residues" evidence="2">
    <location>
        <begin position="164"/>
        <end position="182"/>
    </location>
</feature>
<organism evidence="4 5">
    <name type="scientific">Adineta ricciae</name>
    <name type="common">Rotifer</name>
    <dbReference type="NCBI Taxonomy" id="249248"/>
    <lineage>
        <taxon>Eukaryota</taxon>
        <taxon>Metazoa</taxon>
        <taxon>Spiralia</taxon>
        <taxon>Gnathifera</taxon>
        <taxon>Rotifera</taxon>
        <taxon>Eurotatoria</taxon>
        <taxon>Bdelloidea</taxon>
        <taxon>Adinetida</taxon>
        <taxon>Adinetidae</taxon>
        <taxon>Adineta</taxon>
    </lineage>
</organism>
<dbReference type="Gene3D" id="2.60.200.20">
    <property type="match status" value="1"/>
</dbReference>
<dbReference type="Proteomes" id="UP000663828">
    <property type="component" value="Unassembled WGS sequence"/>
</dbReference>
<reference evidence="4" key="1">
    <citation type="submission" date="2021-02" db="EMBL/GenBank/DDBJ databases">
        <authorList>
            <person name="Nowell W R."/>
        </authorList>
    </citation>
    <scope>NUCLEOTIDE SEQUENCE</scope>
</reference>
<dbReference type="InterPro" id="IPR052642">
    <property type="entry name" value="CC-FHA_domain"/>
</dbReference>
<feature type="coiled-coil region" evidence="1">
    <location>
        <begin position="1096"/>
        <end position="1130"/>
    </location>
</feature>
<keyword evidence="5" id="KW-1185">Reference proteome</keyword>
<feature type="domain" description="FHA" evidence="3">
    <location>
        <begin position="21"/>
        <end position="71"/>
    </location>
</feature>
<feature type="coiled-coil region" evidence="1">
    <location>
        <begin position="549"/>
        <end position="620"/>
    </location>
</feature>
<name>A0A814PRH0_ADIRI</name>
<dbReference type="PROSITE" id="PS50006">
    <property type="entry name" value="FHA_DOMAIN"/>
    <property type="match status" value="1"/>
</dbReference>
<dbReference type="PANTHER" id="PTHR18853:SF10">
    <property type="entry name" value="FHA DOMAIN-CONTAINING PROTEIN"/>
    <property type="match status" value="1"/>
</dbReference>
<feature type="coiled-coil region" evidence="1">
    <location>
        <begin position="251"/>
        <end position="391"/>
    </location>
</feature>
<dbReference type="InterPro" id="IPR008984">
    <property type="entry name" value="SMAD_FHA_dom_sf"/>
</dbReference>
<proteinExistence type="predicted"/>